<dbReference type="Proteomes" id="UP000002318">
    <property type="component" value="Chromosome"/>
</dbReference>
<gene>
    <name evidence="3" type="ordered locus">Spirs_3290</name>
</gene>
<dbReference type="AlphaFoldDB" id="E1RAL8"/>
<dbReference type="STRING" id="573413.Spirs_3290"/>
<feature type="domain" description="FIST" evidence="1">
    <location>
        <begin position="24"/>
        <end position="224"/>
    </location>
</feature>
<sequence length="369" mass="41054">MSVLTAATAGEDIDPVLQAISQENVRIVLYFFSVDYKKLDIEATVHQWFPEAVCLGSSMIGGWGPNGPMEKGFTAMSLSSDEVETVVSSFREGVKAHPRQTAREIVEDIALQLPEGEVNPADYIGIVLIDGLSLGELLMKEFTTAKKFTFPIVGGAAADELTFTETLVAHNSIMSSDGAAVAVMKMKVPFFYDHFVHYLPTGKEFLITRADPQRRIVWEINHMPAADYYAKLLNLPGPEAIDHIHFSRNPLGVVIGDRVYTRSPNAVIDGKGLQFYCFIEAGTKMQLLKQGDILANARDALKKAEDYVYPIQGVILFNCVLRYLEMKEDGKLESFHQIFSSLPYIGFNTYGEELFTHHNQTLTALFIGR</sequence>
<organism evidence="3 4">
    <name type="scientific">Sediminispirochaeta smaragdinae (strain DSM 11293 / JCM 15392 / SEBR 4228)</name>
    <name type="common">Spirochaeta smaragdinae</name>
    <dbReference type="NCBI Taxonomy" id="573413"/>
    <lineage>
        <taxon>Bacteria</taxon>
        <taxon>Pseudomonadati</taxon>
        <taxon>Spirochaetota</taxon>
        <taxon>Spirochaetia</taxon>
        <taxon>Spirochaetales</taxon>
        <taxon>Spirochaetaceae</taxon>
        <taxon>Sediminispirochaeta</taxon>
    </lineage>
</organism>
<dbReference type="SMART" id="SM01204">
    <property type="entry name" value="FIST_C"/>
    <property type="match status" value="1"/>
</dbReference>
<dbReference type="Pfam" id="PF08495">
    <property type="entry name" value="FIST"/>
    <property type="match status" value="1"/>
</dbReference>
<protein>
    <recommendedName>
        <fullName evidence="5">FIST C domain protein</fullName>
    </recommendedName>
</protein>
<proteinExistence type="predicted"/>
<evidence type="ECO:0000313" key="3">
    <source>
        <dbReference type="EMBL" id="ADK82386.1"/>
    </source>
</evidence>
<keyword evidence="4" id="KW-1185">Reference proteome</keyword>
<dbReference type="RefSeq" id="WP_013255845.1">
    <property type="nucleotide sequence ID" value="NC_014364.1"/>
</dbReference>
<dbReference type="KEGG" id="ssm:Spirs_3290"/>
<dbReference type="OrthoDB" id="9770293at2"/>
<dbReference type="PANTHER" id="PTHR40252:SF2">
    <property type="entry name" value="BLR0328 PROTEIN"/>
    <property type="match status" value="1"/>
</dbReference>
<dbReference type="PANTHER" id="PTHR40252">
    <property type="entry name" value="BLR0328 PROTEIN"/>
    <property type="match status" value="1"/>
</dbReference>
<dbReference type="eggNOG" id="COG3287">
    <property type="taxonomic scope" value="Bacteria"/>
</dbReference>
<evidence type="ECO:0000259" key="1">
    <source>
        <dbReference type="SMART" id="SM00897"/>
    </source>
</evidence>
<feature type="domain" description="FIST C-domain" evidence="2">
    <location>
        <begin position="225"/>
        <end position="356"/>
    </location>
</feature>
<dbReference type="InterPro" id="IPR013702">
    <property type="entry name" value="FIST_domain_N"/>
</dbReference>
<evidence type="ECO:0008006" key="5">
    <source>
        <dbReference type="Google" id="ProtNLM"/>
    </source>
</evidence>
<name>E1RAL8_SEDSS</name>
<evidence type="ECO:0000259" key="2">
    <source>
        <dbReference type="SMART" id="SM01204"/>
    </source>
</evidence>
<dbReference type="HOGENOM" id="CLU_047108_1_1_12"/>
<dbReference type="Pfam" id="PF10442">
    <property type="entry name" value="FIST_C"/>
    <property type="match status" value="1"/>
</dbReference>
<dbReference type="EMBL" id="CP002116">
    <property type="protein sequence ID" value="ADK82386.1"/>
    <property type="molecule type" value="Genomic_DNA"/>
</dbReference>
<accession>E1RAL8</accession>
<dbReference type="SMART" id="SM00897">
    <property type="entry name" value="FIST"/>
    <property type="match status" value="1"/>
</dbReference>
<reference evidence="3 4" key="1">
    <citation type="journal article" date="2010" name="Stand. Genomic Sci.">
        <title>Complete genome sequence of Spirochaeta smaragdinae type strain (SEBR 4228).</title>
        <authorList>
            <person name="Mavromatis K."/>
            <person name="Yasawong M."/>
            <person name="Chertkov O."/>
            <person name="Lapidus A."/>
            <person name="Lucas S."/>
            <person name="Nolan M."/>
            <person name="Del Rio T.G."/>
            <person name="Tice H."/>
            <person name="Cheng J.F."/>
            <person name="Pitluck S."/>
            <person name="Liolios K."/>
            <person name="Ivanova N."/>
            <person name="Tapia R."/>
            <person name="Han C."/>
            <person name="Bruce D."/>
            <person name="Goodwin L."/>
            <person name="Pati A."/>
            <person name="Chen A."/>
            <person name="Palaniappan K."/>
            <person name="Land M."/>
            <person name="Hauser L."/>
            <person name="Chang Y.J."/>
            <person name="Jeffries C.D."/>
            <person name="Detter J.C."/>
            <person name="Rohde M."/>
            <person name="Brambilla E."/>
            <person name="Spring S."/>
            <person name="Goker M."/>
            <person name="Sikorski J."/>
            <person name="Woyke T."/>
            <person name="Bristow J."/>
            <person name="Eisen J.A."/>
            <person name="Markowitz V."/>
            <person name="Hugenholtz P."/>
            <person name="Klenk H.P."/>
            <person name="Kyrpides N.C."/>
        </authorList>
    </citation>
    <scope>NUCLEOTIDE SEQUENCE [LARGE SCALE GENOMIC DNA]</scope>
    <source>
        <strain evidence="4">DSM 11293 / JCM 15392 / SEBR 4228</strain>
    </source>
</reference>
<evidence type="ECO:0000313" key="4">
    <source>
        <dbReference type="Proteomes" id="UP000002318"/>
    </source>
</evidence>
<dbReference type="InterPro" id="IPR019494">
    <property type="entry name" value="FIST_C"/>
</dbReference>